<dbReference type="InterPro" id="IPR039761">
    <property type="entry name" value="Bms1/Tsr1"/>
</dbReference>
<keyword evidence="6" id="KW-1185">Reference proteome</keyword>
<feature type="domain" description="Ribosome biogenesis protein BMS1/TSR1 C-terminal" evidence="4">
    <location>
        <begin position="463"/>
        <end position="796"/>
    </location>
</feature>
<sequence>MGIHRHVGGSLKQANKKHKGEKKHVTGTKTPGRLGVTNKHVSKKARRQHAKQQRLVKNKRVSVAQKQVEQPLMCLLLPLCDLVDVTLAQVMLSKGDPNSLMHELPKIQLQKNSYKASYLYNPALRKAFCLVNGKYNDLFGSLDLARLSDWIIFVLPGEISKIDPDSYSELLSVLYSQGMPPSVFVVMSNLSDRNEILSVLQSKFPVSDGKIRLLNSNHDAQSLLRFFSQSQKKPVLSSAKSYLVTPNALQVGTAATRLRSGMLVEAINIYPHEENEGEVYLGLEGLLRGWDLPLFDVATSFTGQPPTGCPYVHITGWGDFPVRAATWTEYTPRPRVAQAAPQIFEWRATTNLNEGIGESLAVAWNEMNLDDDGDVVDTDDSEYSNKETAAMSIDEEDEIQVGDVPSDSDEESINLDVGESEIGSSKSTHFEKNHSISKNYAHKPMTVAEKIKAAKVEIQFPDEIETPSNVPARERFAKYRGLPSFSKCTWPTENDSSLPYEYSKIFRFANYSHNRRTVIKHTLRQLRQLVTEKSTKPLSIPSGSIASLTLGPLPQALGDSILEFHTNPHEPRPLTIWSLLPYEHCMSVLHFTMQKRQPDWRDIIATGDGSDVKNVGFDPDPIMSKEPMLFQVGIRRFIASPIYSQESKTTSRNSKMERFFTISSSPIVATVYAPVVYAPQTVLQFPIGPSQESSKVVVCSLVATGSVLSVDPTRAIVKRILLSGHPYKINKRSAIVRYMFHTPEDIDYFKPIQMYTKSGAVGHIKQSVGTHGLMKCLFDRQLNASDVVLMPLYKRVFPKVTFDQQVTPKIVDVDRISWSKTDLVNSQSIRGILKSKDHQDTRKLTHTAMLTPDEEALFV</sequence>
<gene>
    <name evidence="5" type="ORF">MCOS_LOCUS5909</name>
</gene>
<reference evidence="7" key="2">
    <citation type="submission" date="2019-11" db="UniProtKB">
        <authorList>
            <consortium name="WormBaseParasite"/>
        </authorList>
    </citation>
    <scope>IDENTIFICATION</scope>
</reference>
<dbReference type="PANTHER" id="PTHR12858:SF1">
    <property type="entry name" value="PRE-RRNA-PROCESSING PROTEIN TSR1 HOMOLOG"/>
    <property type="match status" value="1"/>
</dbReference>
<dbReference type="SMART" id="SM01362">
    <property type="entry name" value="DUF663"/>
    <property type="match status" value="1"/>
</dbReference>
<dbReference type="GO" id="GO:0030688">
    <property type="term" value="C:preribosome, small subunit precursor"/>
    <property type="evidence" value="ECO:0007669"/>
    <property type="project" value="TreeGrafter"/>
</dbReference>
<protein>
    <recommendedName>
        <fullName evidence="2">Pre-rRNA-processing protein TSR1 homolog</fullName>
    </recommendedName>
</protein>
<name>A0A0R3UFK5_MESCO</name>
<evidence type="ECO:0000313" key="7">
    <source>
        <dbReference type="WBParaSite" id="MCU_001047-RB"/>
    </source>
</evidence>
<proteinExistence type="predicted"/>
<dbReference type="WBParaSite" id="MCU_001047-RB">
    <property type="protein sequence ID" value="MCU_001047-RB"/>
    <property type="gene ID" value="MCU_001047"/>
</dbReference>
<feature type="region of interest" description="Disordered" evidence="3">
    <location>
        <begin position="1"/>
        <end position="53"/>
    </location>
</feature>
<evidence type="ECO:0000313" key="6">
    <source>
        <dbReference type="Proteomes" id="UP000267029"/>
    </source>
</evidence>
<dbReference type="AlphaFoldDB" id="A0A0R3UFK5"/>
<reference evidence="5 6" key="1">
    <citation type="submission" date="2018-10" db="EMBL/GenBank/DDBJ databases">
        <authorList>
            <consortium name="Pathogen Informatics"/>
        </authorList>
    </citation>
    <scope>NUCLEOTIDE SEQUENCE [LARGE SCALE GENOMIC DNA]</scope>
</reference>
<dbReference type="InterPro" id="IPR007034">
    <property type="entry name" value="BMS1_TSR1_C"/>
</dbReference>
<comment type="function">
    <text evidence="1">Required during maturation of the 40S ribosomal subunit in the nucleolus.</text>
</comment>
<dbReference type="OrthoDB" id="119302at2759"/>
<dbReference type="PANTHER" id="PTHR12858">
    <property type="entry name" value="RIBOSOME BIOGENESIS PROTEIN"/>
    <property type="match status" value="1"/>
</dbReference>
<feature type="compositionally biased region" description="Basic residues" evidence="3">
    <location>
        <begin position="14"/>
        <end position="26"/>
    </location>
</feature>
<feature type="compositionally biased region" description="Basic residues" evidence="3">
    <location>
        <begin position="40"/>
        <end position="53"/>
    </location>
</feature>
<dbReference type="EMBL" id="UXSR01005221">
    <property type="protein sequence ID" value="VDD79906.1"/>
    <property type="molecule type" value="Genomic_DNA"/>
</dbReference>
<dbReference type="Proteomes" id="UP000267029">
    <property type="component" value="Unassembled WGS sequence"/>
</dbReference>
<dbReference type="GO" id="GO:0034511">
    <property type="term" value="F:U3 snoRNA binding"/>
    <property type="evidence" value="ECO:0007669"/>
    <property type="project" value="TreeGrafter"/>
</dbReference>
<dbReference type="GO" id="GO:0000462">
    <property type="term" value="P:maturation of SSU-rRNA from tricistronic rRNA transcript (SSU-rRNA, 5.8S rRNA, LSU-rRNA)"/>
    <property type="evidence" value="ECO:0007669"/>
    <property type="project" value="TreeGrafter"/>
</dbReference>
<accession>A0A0R3UFK5</accession>
<evidence type="ECO:0000256" key="3">
    <source>
        <dbReference type="SAM" id="MobiDB-lite"/>
    </source>
</evidence>
<dbReference type="STRING" id="53468.A0A0R3UFK5"/>
<dbReference type="GO" id="GO:0000479">
    <property type="term" value="P:endonucleolytic cleavage of tricistronic rRNA transcript (SSU-rRNA, 5.8S rRNA, LSU-rRNA)"/>
    <property type="evidence" value="ECO:0007669"/>
    <property type="project" value="TreeGrafter"/>
</dbReference>
<evidence type="ECO:0000256" key="1">
    <source>
        <dbReference type="ARBA" id="ARBA00037087"/>
    </source>
</evidence>
<organism evidence="7">
    <name type="scientific">Mesocestoides corti</name>
    <name type="common">Flatworm</name>
    <dbReference type="NCBI Taxonomy" id="53468"/>
    <lineage>
        <taxon>Eukaryota</taxon>
        <taxon>Metazoa</taxon>
        <taxon>Spiralia</taxon>
        <taxon>Lophotrochozoa</taxon>
        <taxon>Platyhelminthes</taxon>
        <taxon>Cestoda</taxon>
        <taxon>Eucestoda</taxon>
        <taxon>Cyclophyllidea</taxon>
        <taxon>Mesocestoididae</taxon>
        <taxon>Mesocestoides</taxon>
    </lineage>
</organism>
<evidence type="ECO:0000256" key="2">
    <source>
        <dbReference type="ARBA" id="ARBA00040070"/>
    </source>
</evidence>
<dbReference type="Pfam" id="PF22298">
    <property type="entry name" value="Tsr1_G-like"/>
    <property type="match status" value="1"/>
</dbReference>
<dbReference type="Pfam" id="PF04950">
    <property type="entry name" value="RIBIOP_C"/>
    <property type="match status" value="1"/>
</dbReference>
<dbReference type="GO" id="GO:0005525">
    <property type="term" value="F:GTP binding"/>
    <property type="evidence" value="ECO:0007669"/>
    <property type="project" value="TreeGrafter"/>
</dbReference>
<evidence type="ECO:0000259" key="4">
    <source>
        <dbReference type="SMART" id="SM01362"/>
    </source>
</evidence>
<evidence type="ECO:0000313" key="5">
    <source>
        <dbReference type="EMBL" id="VDD79906.1"/>
    </source>
</evidence>
<dbReference type="GO" id="GO:0003924">
    <property type="term" value="F:GTPase activity"/>
    <property type="evidence" value="ECO:0007669"/>
    <property type="project" value="TreeGrafter"/>
</dbReference>